<dbReference type="Proteomes" id="UP000027222">
    <property type="component" value="Unassembled WGS sequence"/>
</dbReference>
<evidence type="ECO:0000313" key="4">
    <source>
        <dbReference type="EMBL" id="KDR78917.1"/>
    </source>
</evidence>
<feature type="domain" description="ThuA-like" evidence="3">
    <location>
        <begin position="30"/>
        <end position="255"/>
    </location>
</feature>
<keyword evidence="2" id="KW-0732">Signal</keyword>
<dbReference type="InterPro" id="IPR029062">
    <property type="entry name" value="Class_I_gatase-like"/>
</dbReference>
<proteinExistence type="predicted"/>
<evidence type="ECO:0000256" key="1">
    <source>
        <dbReference type="SAM" id="MobiDB-lite"/>
    </source>
</evidence>
<dbReference type="Pfam" id="PF06283">
    <property type="entry name" value="ThuA"/>
    <property type="match status" value="1"/>
</dbReference>
<feature type="compositionally biased region" description="Low complexity" evidence="1">
    <location>
        <begin position="273"/>
        <end position="295"/>
    </location>
</feature>
<dbReference type="PANTHER" id="PTHR40469">
    <property type="entry name" value="SECRETED GLYCOSYL HYDROLASE"/>
    <property type="match status" value="1"/>
</dbReference>
<protein>
    <recommendedName>
        <fullName evidence="3">ThuA-like domain-containing protein</fullName>
    </recommendedName>
</protein>
<accession>A0A067T986</accession>
<dbReference type="SUPFAM" id="SSF52317">
    <property type="entry name" value="Class I glutamine amidotransferase-like"/>
    <property type="match status" value="1"/>
</dbReference>
<evidence type="ECO:0000259" key="3">
    <source>
        <dbReference type="Pfam" id="PF06283"/>
    </source>
</evidence>
<dbReference type="Gene3D" id="3.40.50.880">
    <property type="match status" value="1"/>
</dbReference>
<evidence type="ECO:0000256" key="2">
    <source>
        <dbReference type="SAM" id="SignalP"/>
    </source>
</evidence>
<dbReference type="OrthoDB" id="3482285at2759"/>
<dbReference type="HOGENOM" id="CLU_057383_0_0_1"/>
<organism evidence="4 5">
    <name type="scientific">Galerina marginata (strain CBS 339.88)</name>
    <dbReference type="NCBI Taxonomy" id="685588"/>
    <lineage>
        <taxon>Eukaryota</taxon>
        <taxon>Fungi</taxon>
        <taxon>Dikarya</taxon>
        <taxon>Basidiomycota</taxon>
        <taxon>Agaricomycotina</taxon>
        <taxon>Agaricomycetes</taxon>
        <taxon>Agaricomycetidae</taxon>
        <taxon>Agaricales</taxon>
        <taxon>Agaricineae</taxon>
        <taxon>Strophariaceae</taxon>
        <taxon>Galerina</taxon>
    </lineage>
</organism>
<name>A0A067T986_GALM3</name>
<gene>
    <name evidence="4" type="ORF">GALMADRAFT_224169</name>
</gene>
<sequence>MANLVYLLLLHCLSLVVGYAPTISAAGIARILIYSATRGFRHDSIPTAIDALKARGTTIDAEFVSTEDPSQFMDTILSGFDAIVFLSTTGEVLDSAGKTAFQNYLNHGGNFVGIHSASDTLVNTTCYTSELGAVFDYHPELQNFTVDVLGPPHPSTSMLPDAWTVSDEAYNFKSDPRALGSVVVLSADESTYVDTGVRKFDQGKPHPTAWYQEKGAGIQEGGIAGRSFYTSLGHLNETWQDHLFLSHVLGAISWVLQANTTLAFNSTAQVGNQATNSTPPAASTQPSNSQSQSTASSASQMAIAVGTIALALLGQRIAKIIKDL</sequence>
<dbReference type="AlphaFoldDB" id="A0A067T986"/>
<dbReference type="EMBL" id="KL142374">
    <property type="protein sequence ID" value="KDR78917.1"/>
    <property type="molecule type" value="Genomic_DNA"/>
</dbReference>
<feature type="chain" id="PRO_5001646593" description="ThuA-like domain-containing protein" evidence="2">
    <location>
        <begin position="19"/>
        <end position="324"/>
    </location>
</feature>
<keyword evidence="5" id="KW-1185">Reference proteome</keyword>
<dbReference type="InterPro" id="IPR029010">
    <property type="entry name" value="ThuA-like"/>
</dbReference>
<feature type="region of interest" description="Disordered" evidence="1">
    <location>
        <begin position="271"/>
        <end position="295"/>
    </location>
</feature>
<reference evidence="5" key="1">
    <citation type="journal article" date="2014" name="Proc. Natl. Acad. Sci. U.S.A.">
        <title>Extensive sampling of basidiomycete genomes demonstrates inadequacy of the white-rot/brown-rot paradigm for wood decay fungi.</title>
        <authorList>
            <person name="Riley R."/>
            <person name="Salamov A.A."/>
            <person name="Brown D.W."/>
            <person name="Nagy L.G."/>
            <person name="Floudas D."/>
            <person name="Held B.W."/>
            <person name="Levasseur A."/>
            <person name="Lombard V."/>
            <person name="Morin E."/>
            <person name="Otillar R."/>
            <person name="Lindquist E.A."/>
            <person name="Sun H."/>
            <person name="LaButti K.M."/>
            <person name="Schmutz J."/>
            <person name="Jabbour D."/>
            <person name="Luo H."/>
            <person name="Baker S.E."/>
            <person name="Pisabarro A.G."/>
            <person name="Walton J.D."/>
            <person name="Blanchette R.A."/>
            <person name="Henrissat B."/>
            <person name="Martin F."/>
            <person name="Cullen D."/>
            <person name="Hibbett D.S."/>
            <person name="Grigoriev I.V."/>
        </authorList>
    </citation>
    <scope>NUCLEOTIDE SEQUENCE [LARGE SCALE GENOMIC DNA]</scope>
    <source>
        <strain evidence="5">CBS 339.88</strain>
    </source>
</reference>
<evidence type="ECO:0000313" key="5">
    <source>
        <dbReference type="Proteomes" id="UP000027222"/>
    </source>
</evidence>
<dbReference type="PANTHER" id="PTHR40469:SF2">
    <property type="entry name" value="GALACTOSE-BINDING DOMAIN-LIKE SUPERFAMILY PROTEIN"/>
    <property type="match status" value="1"/>
</dbReference>
<feature type="signal peptide" evidence="2">
    <location>
        <begin position="1"/>
        <end position="18"/>
    </location>
</feature>